<gene>
    <name evidence="6" type="ORF">ABGF40_08885</name>
</gene>
<feature type="binding site" evidence="4">
    <location>
        <position position="14"/>
    </location>
    <ligand>
        <name>S-adenosyl-L-methionine</name>
        <dbReference type="ChEBI" id="CHEBI:59789"/>
    </ligand>
</feature>
<dbReference type="SUPFAM" id="SSF53335">
    <property type="entry name" value="S-adenosyl-L-methionine-dependent methyltransferases"/>
    <property type="match status" value="1"/>
</dbReference>
<dbReference type="InterPro" id="IPR010280">
    <property type="entry name" value="U5_MeTrfase_fam"/>
</dbReference>
<keyword evidence="2 4" id="KW-0808">Transferase</keyword>
<keyword evidence="7" id="KW-1185">Reference proteome</keyword>
<dbReference type="PANTHER" id="PTHR11061">
    <property type="entry name" value="RNA M5U METHYLTRANSFERASE"/>
    <property type="match status" value="1"/>
</dbReference>
<sequence length="61" mass="6750">MDNLTDNPDIVVLDPPRSGIHADAISKICQMNAPTIVYISCNPQTQVEDLKLFMDGGYKIE</sequence>
<name>A0ABW9F8J0_9FIRM</name>
<comment type="similarity">
    <text evidence="4">Belongs to the class I-like SAM-binding methyltransferase superfamily. RNA M5U methyltransferase family.</text>
</comment>
<protein>
    <submittedName>
        <fullName evidence="6">23S rRNA (Uracil-5-)-methyltransferase RumA</fullName>
    </submittedName>
</protein>
<dbReference type="Gene3D" id="3.40.50.150">
    <property type="entry name" value="Vaccinia Virus protein VP39"/>
    <property type="match status" value="1"/>
</dbReference>
<feature type="non-terminal residue" evidence="6">
    <location>
        <position position="61"/>
    </location>
</feature>
<evidence type="ECO:0000256" key="3">
    <source>
        <dbReference type="ARBA" id="ARBA00022691"/>
    </source>
</evidence>
<keyword evidence="1 4" id="KW-0489">Methyltransferase</keyword>
<evidence type="ECO:0000256" key="2">
    <source>
        <dbReference type="ARBA" id="ARBA00022679"/>
    </source>
</evidence>
<proteinExistence type="inferred from homology"/>
<dbReference type="Proteomes" id="UP001629536">
    <property type="component" value="Unassembled WGS sequence"/>
</dbReference>
<keyword evidence="3 4" id="KW-0949">S-adenosyl-L-methionine</keyword>
<evidence type="ECO:0000256" key="1">
    <source>
        <dbReference type="ARBA" id="ARBA00022603"/>
    </source>
</evidence>
<accession>A0ABW9F8J0</accession>
<evidence type="ECO:0000256" key="4">
    <source>
        <dbReference type="PROSITE-ProRule" id="PRU01024"/>
    </source>
</evidence>
<dbReference type="InterPro" id="IPR029063">
    <property type="entry name" value="SAM-dependent_MTases_sf"/>
</dbReference>
<feature type="active site" evidence="5">
    <location>
        <position position="41"/>
    </location>
</feature>
<evidence type="ECO:0000313" key="7">
    <source>
        <dbReference type="Proteomes" id="UP001629536"/>
    </source>
</evidence>
<feature type="active site" description="Nucleophile" evidence="4">
    <location>
        <position position="41"/>
    </location>
</feature>
<comment type="caution">
    <text evidence="6">The sequence shown here is derived from an EMBL/GenBank/DDBJ whole genome shotgun (WGS) entry which is preliminary data.</text>
</comment>
<dbReference type="Pfam" id="PF05958">
    <property type="entry name" value="tRNA_U5-meth_tr"/>
    <property type="match status" value="1"/>
</dbReference>
<reference evidence="6 7" key="1">
    <citation type="journal article" date="2024" name="Front. Microbiol.">
        <title>Pangenomic and biochemical analyses of Helcococcus ovis reveal widespread tetracycline resistance and a novel bacterial species, Helcococcus bovis.</title>
        <authorList>
            <person name="Cunha F."/>
            <person name="Zhai Y."/>
            <person name="Casaro S."/>
            <person name="Jones K.L."/>
            <person name="Hernandez M."/>
            <person name="Bisinotto R.S."/>
            <person name="Kariyawasam S."/>
            <person name="Brown M.B."/>
            <person name="Phillips A."/>
            <person name="Jeong K.C."/>
            <person name="Galvao K.N."/>
        </authorList>
    </citation>
    <scope>NUCLEOTIDE SEQUENCE [LARGE SCALE GENOMIC DNA]</scope>
    <source>
        <strain evidence="6 7">KG197</strain>
    </source>
</reference>
<dbReference type="EMBL" id="JBFNFH010000068">
    <property type="protein sequence ID" value="MFM1525757.1"/>
    <property type="molecule type" value="Genomic_DNA"/>
</dbReference>
<dbReference type="PROSITE" id="PS51687">
    <property type="entry name" value="SAM_MT_RNA_M5U"/>
    <property type="match status" value="1"/>
</dbReference>
<evidence type="ECO:0000313" key="6">
    <source>
        <dbReference type="EMBL" id="MFM1525757.1"/>
    </source>
</evidence>
<dbReference type="PROSITE" id="PS01230">
    <property type="entry name" value="TRMA_1"/>
    <property type="match status" value="1"/>
</dbReference>
<organism evidence="6 7">
    <name type="scientific">Helcococcus bovis</name>
    <dbReference type="NCBI Taxonomy" id="3153252"/>
    <lineage>
        <taxon>Bacteria</taxon>
        <taxon>Bacillati</taxon>
        <taxon>Bacillota</taxon>
        <taxon>Tissierellia</taxon>
        <taxon>Tissierellales</taxon>
        <taxon>Peptoniphilaceae</taxon>
        <taxon>Helcococcus</taxon>
    </lineage>
</organism>
<comment type="caution">
    <text evidence="4">Lacks conserved residue(s) required for the propagation of feature annotation.</text>
</comment>
<dbReference type="InterPro" id="IPR030390">
    <property type="entry name" value="MeTrfase_TrmA_AS"/>
</dbReference>
<evidence type="ECO:0000256" key="5">
    <source>
        <dbReference type="PROSITE-ProRule" id="PRU10015"/>
    </source>
</evidence>
<dbReference type="PANTHER" id="PTHR11061:SF30">
    <property type="entry name" value="TRNA (URACIL(54)-C(5))-METHYLTRANSFERASE"/>
    <property type="match status" value="1"/>
</dbReference>